<proteinExistence type="predicted"/>
<dbReference type="Proteomes" id="UP000186309">
    <property type="component" value="Chromosome"/>
</dbReference>
<organism evidence="1 2">
    <name type="scientific">Paludisphaera borealis</name>
    <dbReference type="NCBI Taxonomy" id="1387353"/>
    <lineage>
        <taxon>Bacteria</taxon>
        <taxon>Pseudomonadati</taxon>
        <taxon>Planctomycetota</taxon>
        <taxon>Planctomycetia</taxon>
        <taxon>Isosphaerales</taxon>
        <taxon>Isosphaeraceae</taxon>
        <taxon>Paludisphaera</taxon>
    </lineage>
</organism>
<evidence type="ECO:0000313" key="2">
    <source>
        <dbReference type="Proteomes" id="UP000186309"/>
    </source>
</evidence>
<name>A0A1U7CLI1_9BACT</name>
<dbReference type="EMBL" id="CP019082">
    <property type="protein sequence ID" value="APW59804.1"/>
    <property type="molecule type" value="Genomic_DNA"/>
</dbReference>
<dbReference type="OrthoDB" id="282031at2"/>
<accession>A0A1U7CLI1</accession>
<dbReference type="KEGG" id="pbor:BSF38_01262"/>
<dbReference type="RefSeq" id="WP_145951994.1">
    <property type="nucleotide sequence ID" value="NZ_CP019082.1"/>
</dbReference>
<sequence>MERMEHIRGKLLDGEQVVLDGVDGFLASNDHRGRKSFFGYFEAPTDMLRRLRHETCYRLILNDGRKADVYTEVVPSNSAGSSVAEFHVSGGFRK</sequence>
<gene>
    <name evidence="1" type="ORF">BSF38_01262</name>
</gene>
<keyword evidence="2" id="KW-1185">Reference proteome</keyword>
<protein>
    <submittedName>
        <fullName evidence="1">Uncharacterized protein</fullName>
    </submittedName>
</protein>
<evidence type="ECO:0000313" key="1">
    <source>
        <dbReference type="EMBL" id="APW59804.1"/>
    </source>
</evidence>
<dbReference type="AlphaFoldDB" id="A0A1U7CLI1"/>
<reference evidence="2" key="1">
    <citation type="submission" date="2016-12" db="EMBL/GenBank/DDBJ databases">
        <title>Comparative genomics of four Isosphaeraceae planctomycetes: a common pool of plasmids and glycoside hydrolase genes.</title>
        <authorList>
            <person name="Ivanova A."/>
        </authorList>
    </citation>
    <scope>NUCLEOTIDE SEQUENCE [LARGE SCALE GENOMIC DNA]</scope>
    <source>
        <strain evidence="2">PX4</strain>
    </source>
</reference>